<dbReference type="SUPFAM" id="SSF55785">
    <property type="entry name" value="PYP-like sensor domain (PAS domain)"/>
    <property type="match status" value="1"/>
</dbReference>
<evidence type="ECO:0000259" key="4">
    <source>
        <dbReference type="SMART" id="SM00331"/>
    </source>
</evidence>
<dbReference type="InterPro" id="IPR003018">
    <property type="entry name" value="GAF"/>
</dbReference>
<feature type="domain" description="GAF" evidence="3">
    <location>
        <begin position="202"/>
        <end position="337"/>
    </location>
</feature>
<evidence type="ECO:0000256" key="1">
    <source>
        <dbReference type="ARBA" id="ARBA00022801"/>
    </source>
</evidence>
<evidence type="ECO:0000256" key="2">
    <source>
        <dbReference type="SAM" id="MobiDB-lite"/>
    </source>
</evidence>
<dbReference type="InterPro" id="IPR035965">
    <property type="entry name" value="PAS-like_dom_sf"/>
</dbReference>
<dbReference type="Gene3D" id="3.30.450.40">
    <property type="match status" value="1"/>
</dbReference>
<proteinExistence type="predicted"/>
<evidence type="ECO:0000259" key="3">
    <source>
        <dbReference type="SMART" id="SM00065"/>
    </source>
</evidence>
<dbReference type="PANTHER" id="PTHR43156">
    <property type="entry name" value="STAGE II SPORULATION PROTEIN E-RELATED"/>
    <property type="match status" value="1"/>
</dbReference>
<dbReference type="InterPro" id="IPR052016">
    <property type="entry name" value="Bact_Sigma-Reg"/>
</dbReference>
<protein>
    <submittedName>
        <fullName evidence="5">Serine phosphatase RsbU, regulator of sigma subunit</fullName>
    </submittedName>
</protein>
<dbReference type="SMART" id="SM00065">
    <property type="entry name" value="GAF"/>
    <property type="match status" value="1"/>
</dbReference>
<keyword evidence="1" id="KW-0378">Hydrolase</keyword>
<dbReference type="STRING" id="1296565.SAMN05660657_01197"/>
<gene>
    <name evidence="5" type="ORF">SAMN05660657_01197</name>
</gene>
<feature type="domain" description="PPM-type phosphatase" evidence="4">
    <location>
        <begin position="364"/>
        <end position="579"/>
    </location>
</feature>
<dbReference type="InterPro" id="IPR013656">
    <property type="entry name" value="PAS_4"/>
</dbReference>
<dbReference type="PANTHER" id="PTHR43156:SF2">
    <property type="entry name" value="STAGE II SPORULATION PROTEIN E"/>
    <property type="match status" value="1"/>
</dbReference>
<dbReference type="Proteomes" id="UP000199546">
    <property type="component" value="Unassembled WGS sequence"/>
</dbReference>
<name>A0A1I6YLA9_9ACTN</name>
<dbReference type="GO" id="GO:0016791">
    <property type="term" value="F:phosphatase activity"/>
    <property type="evidence" value="ECO:0007669"/>
    <property type="project" value="TreeGrafter"/>
</dbReference>
<keyword evidence="6" id="KW-1185">Reference proteome</keyword>
<dbReference type="RefSeq" id="WP_217644565.1">
    <property type="nucleotide sequence ID" value="NZ_FPBA01000003.1"/>
</dbReference>
<evidence type="ECO:0000313" key="6">
    <source>
        <dbReference type="Proteomes" id="UP000199546"/>
    </source>
</evidence>
<dbReference type="Pfam" id="PF08448">
    <property type="entry name" value="PAS_4"/>
    <property type="match status" value="1"/>
</dbReference>
<dbReference type="SMART" id="SM00331">
    <property type="entry name" value="PP2C_SIG"/>
    <property type="match status" value="1"/>
</dbReference>
<dbReference type="InterPro" id="IPR029016">
    <property type="entry name" value="GAF-like_dom_sf"/>
</dbReference>
<feature type="region of interest" description="Disordered" evidence="2">
    <location>
        <begin position="582"/>
        <end position="617"/>
    </location>
</feature>
<accession>A0A1I6YLA9</accession>
<dbReference type="Gene3D" id="3.60.40.10">
    <property type="entry name" value="PPM-type phosphatase domain"/>
    <property type="match status" value="1"/>
</dbReference>
<sequence>MGQHLPVPDWARVFDAAPAPFLLLTPGLVIVHANRARLEATGTTLEDQVGRHLFEAFPMPPDDPAADGLVNLRATLEEALETRRPVVMPIQKYDIPRAGGGFEERYWSPVHVPVLDEEGEVAFLLHRSDDITDYVRQREEARGEVDRGQRRVADVEADLYRRTRELEELNADLRALGERQRRTARALAGLAATVSALAAAETRADLVSRLSGHGREVLGADLLVLALPEPGTGDLVLTAPGRLLGSRVAAGAQHPAAVAAAGRAVLVPHAGAQPPPEPGLQAWAALPLRSGGRLLGSLTVGWRTPQSLEDDDVRVLDAVAVQTAQALERVGRLEDERRAASVARNLAESLQRSMLTEPPHRPGLDVAVRYRPAAREAEVGGDWYDVFAGGAGTTLVIGDVTGHDVDAAAVMGQVRNLLRGIAHAVSGPPSRVLGTLDRALADLGVSTLVTAVLACVGPAAEGGGGRSLTWSTAGHPPPLLVPPAGRPRLLDRAGGLLLGVRPGALRTDVEETLPPGSTVVLYTDGLVERRDADLDAGLARLLDAAADLPGRPADDVCDALLSRLAPDRSDDVALLALRVLPAGDRPRGNPSPGPGRGVRVPAVPEPNGAVPPWPSAT</sequence>
<dbReference type="InterPro" id="IPR001932">
    <property type="entry name" value="PPM-type_phosphatase-like_dom"/>
</dbReference>
<dbReference type="Pfam" id="PF13185">
    <property type="entry name" value="GAF_2"/>
    <property type="match status" value="1"/>
</dbReference>
<dbReference type="SUPFAM" id="SSF55781">
    <property type="entry name" value="GAF domain-like"/>
    <property type="match status" value="1"/>
</dbReference>
<dbReference type="EMBL" id="FPBA01000003">
    <property type="protein sequence ID" value="SFT51194.1"/>
    <property type="molecule type" value="Genomic_DNA"/>
</dbReference>
<organism evidence="5 6">
    <name type="scientific">Geodermatophilus amargosae</name>
    <dbReference type="NCBI Taxonomy" id="1296565"/>
    <lineage>
        <taxon>Bacteria</taxon>
        <taxon>Bacillati</taxon>
        <taxon>Actinomycetota</taxon>
        <taxon>Actinomycetes</taxon>
        <taxon>Geodermatophilales</taxon>
        <taxon>Geodermatophilaceae</taxon>
        <taxon>Geodermatophilus</taxon>
    </lineage>
</organism>
<feature type="compositionally biased region" description="Low complexity" evidence="2">
    <location>
        <begin position="597"/>
        <end position="606"/>
    </location>
</feature>
<reference evidence="6" key="1">
    <citation type="submission" date="2016-10" db="EMBL/GenBank/DDBJ databases">
        <authorList>
            <person name="Varghese N."/>
            <person name="Submissions S."/>
        </authorList>
    </citation>
    <scope>NUCLEOTIDE SEQUENCE [LARGE SCALE GENOMIC DNA]</scope>
    <source>
        <strain evidence="6">DSM 46136</strain>
    </source>
</reference>
<evidence type="ECO:0000313" key="5">
    <source>
        <dbReference type="EMBL" id="SFT51194.1"/>
    </source>
</evidence>
<dbReference type="Pfam" id="PF07228">
    <property type="entry name" value="SpoIIE"/>
    <property type="match status" value="1"/>
</dbReference>
<dbReference type="InterPro" id="IPR036457">
    <property type="entry name" value="PPM-type-like_dom_sf"/>
</dbReference>
<dbReference type="AlphaFoldDB" id="A0A1I6YLA9"/>
<dbReference type="Gene3D" id="3.30.450.20">
    <property type="entry name" value="PAS domain"/>
    <property type="match status" value="1"/>
</dbReference>